<gene>
    <name evidence="9" type="ORF">SAMN05216521_105524</name>
</gene>
<dbReference type="Pfam" id="PF00528">
    <property type="entry name" value="BPD_transp_1"/>
    <property type="match status" value="1"/>
</dbReference>
<feature type="transmembrane region" description="Helical" evidence="7">
    <location>
        <begin position="160"/>
        <end position="182"/>
    </location>
</feature>
<dbReference type="RefSeq" id="WP_242878163.1">
    <property type="nucleotide sequence ID" value="NZ_FOIO01000055.1"/>
</dbReference>
<protein>
    <submittedName>
        <fullName evidence="9">Carbohydrate ABC transporter membrane protein 1, CUT1 family</fullName>
    </submittedName>
</protein>
<name>A0A1I0JDR8_9FIRM</name>
<dbReference type="Proteomes" id="UP000182121">
    <property type="component" value="Unassembled WGS sequence"/>
</dbReference>
<organism evidence="9 10">
    <name type="scientific">Enterocloster clostridioformis</name>
    <dbReference type="NCBI Taxonomy" id="1531"/>
    <lineage>
        <taxon>Bacteria</taxon>
        <taxon>Bacillati</taxon>
        <taxon>Bacillota</taxon>
        <taxon>Clostridia</taxon>
        <taxon>Lachnospirales</taxon>
        <taxon>Lachnospiraceae</taxon>
        <taxon>Enterocloster</taxon>
    </lineage>
</organism>
<evidence type="ECO:0000313" key="10">
    <source>
        <dbReference type="Proteomes" id="UP000182121"/>
    </source>
</evidence>
<dbReference type="EMBL" id="FOIO01000055">
    <property type="protein sequence ID" value="SEU08236.1"/>
    <property type="molecule type" value="Genomic_DNA"/>
</dbReference>
<dbReference type="InterPro" id="IPR051393">
    <property type="entry name" value="ABC_transporter_permease"/>
</dbReference>
<dbReference type="InterPro" id="IPR000515">
    <property type="entry name" value="MetI-like"/>
</dbReference>
<evidence type="ECO:0000256" key="1">
    <source>
        <dbReference type="ARBA" id="ARBA00004651"/>
    </source>
</evidence>
<feature type="transmembrane region" description="Helical" evidence="7">
    <location>
        <begin position="21"/>
        <end position="45"/>
    </location>
</feature>
<dbReference type="InterPro" id="IPR035906">
    <property type="entry name" value="MetI-like_sf"/>
</dbReference>
<accession>A0A1I0JDR8</accession>
<sequence>MSRNTGMKKSKSRYNNCAYAMIFPAYFVFTVFILVPIFVVFYYSITNFNLYSKPELVGLKNYINLFQDGDFLISLKNTLFYSVFTLFPQLAIGLLVAVLLYRESRLLPIFRTAFYIPNVMSMVCISMVWLWVFDPTFGVLNMILKAFGFSTKQWLQDPDMAMFCIILMSIWKSCGYSMVIFLSGLTSIPDSLYEAASLDGANAIRKFWYITWPMLRPTTFFLLVTGIVNSFSVFEQVNIMTGGGPLKRTTTIVHQIYRRGFLEFKMGYASAMSVVLLAFSILITALVFKYGSGGQDVDVS</sequence>
<evidence type="ECO:0000256" key="7">
    <source>
        <dbReference type="RuleBase" id="RU363032"/>
    </source>
</evidence>
<dbReference type="SUPFAM" id="SSF161098">
    <property type="entry name" value="MetI-like"/>
    <property type="match status" value="1"/>
</dbReference>
<dbReference type="CDD" id="cd06261">
    <property type="entry name" value="TM_PBP2"/>
    <property type="match status" value="1"/>
</dbReference>
<dbReference type="AlphaFoldDB" id="A0A1I0JDR8"/>
<comment type="similarity">
    <text evidence="7">Belongs to the binding-protein-dependent transport system permease family.</text>
</comment>
<feature type="domain" description="ABC transmembrane type-1" evidence="8">
    <location>
        <begin position="75"/>
        <end position="287"/>
    </location>
</feature>
<evidence type="ECO:0000256" key="4">
    <source>
        <dbReference type="ARBA" id="ARBA00022692"/>
    </source>
</evidence>
<reference evidence="9 10" key="1">
    <citation type="submission" date="2016-10" db="EMBL/GenBank/DDBJ databases">
        <authorList>
            <person name="Varghese N."/>
            <person name="Submissions S."/>
        </authorList>
    </citation>
    <scope>NUCLEOTIDE SEQUENCE [LARGE SCALE GENOMIC DNA]</scope>
    <source>
        <strain evidence="9 10">NLAE-zl-C196</strain>
    </source>
</reference>
<feature type="transmembrane region" description="Helical" evidence="7">
    <location>
        <begin position="79"/>
        <end position="101"/>
    </location>
</feature>
<dbReference type="Gene3D" id="1.10.3720.10">
    <property type="entry name" value="MetI-like"/>
    <property type="match status" value="1"/>
</dbReference>
<dbReference type="PROSITE" id="PS50928">
    <property type="entry name" value="ABC_TM1"/>
    <property type="match status" value="1"/>
</dbReference>
<keyword evidence="4 7" id="KW-0812">Transmembrane</keyword>
<evidence type="ECO:0000259" key="8">
    <source>
        <dbReference type="PROSITE" id="PS50928"/>
    </source>
</evidence>
<evidence type="ECO:0000256" key="5">
    <source>
        <dbReference type="ARBA" id="ARBA00022989"/>
    </source>
</evidence>
<feature type="transmembrane region" description="Helical" evidence="7">
    <location>
        <begin position="268"/>
        <end position="288"/>
    </location>
</feature>
<keyword evidence="2 7" id="KW-0813">Transport</keyword>
<dbReference type="PANTHER" id="PTHR30193:SF37">
    <property type="entry name" value="INNER MEMBRANE ABC TRANSPORTER PERMEASE PROTEIN YCJO"/>
    <property type="match status" value="1"/>
</dbReference>
<evidence type="ECO:0000313" key="9">
    <source>
        <dbReference type="EMBL" id="SEU08236.1"/>
    </source>
</evidence>
<keyword evidence="5 7" id="KW-1133">Transmembrane helix</keyword>
<dbReference type="GO" id="GO:0005886">
    <property type="term" value="C:plasma membrane"/>
    <property type="evidence" value="ECO:0007669"/>
    <property type="project" value="UniProtKB-SubCell"/>
</dbReference>
<evidence type="ECO:0000256" key="6">
    <source>
        <dbReference type="ARBA" id="ARBA00023136"/>
    </source>
</evidence>
<evidence type="ECO:0000256" key="2">
    <source>
        <dbReference type="ARBA" id="ARBA00022448"/>
    </source>
</evidence>
<proteinExistence type="inferred from homology"/>
<evidence type="ECO:0000256" key="3">
    <source>
        <dbReference type="ARBA" id="ARBA00022475"/>
    </source>
</evidence>
<dbReference type="GO" id="GO:0055085">
    <property type="term" value="P:transmembrane transport"/>
    <property type="evidence" value="ECO:0007669"/>
    <property type="project" value="InterPro"/>
</dbReference>
<comment type="caution">
    <text evidence="9">The sequence shown here is derived from an EMBL/GenBank/DDBJ whole genome shotgun (WGS) entry which is preliminary data.</text>
</comment>
<keyword evidence="3" id="KW-1003">Cell membrane</keyword>
<feature type="transmembrane region" description="Helical" evidence="7">
    <location>
        <begin position="113"/>
        <end position="132"/>
    </location>
</feature>
<dbReference type="PANTHER" id="PTHR30193">
    <property type="entry name" value="ABC TRANSPORTER PERMEASE PROTEIN"/>
    <property type="match status" value="1"/>
</dbReference>
<keyword evidence="6 7" id="KW-0472">Membrane</keyword>
<comment type="subcellular location">
    <subcellularLocation>
        <location evidence="1 7">Cell membrane</location>
        <topology evidence="1 7">Multi-pass membrane protein</topology>
    </subcellularLocation>
</comment>